<proteinExistence type="predicted"/>
<protein>
    <submittedName>
        <fullName evidence="1">Uncharacterized protein</fullName>
    </submittedName>
</protein>
<organism evidence="1 2">
    <name type="scientific">Pseudoalteromonas aurantia 208</name>
    <dbReference type="NCBI Taxonomy" id="1314867"/>
    <lineage>
        <taxon>Bacteria</taxon>
        <taxon>Pseudomonadati</taxon>
        <taxon>Pseudomonadota</taxon>
        <taxon>Gammaproteobacteria</taxon>
        <taxon>Alteromonadales</taxon>
        <taxon>Pseudoalteromonadaceae</taxon>
        <taxon>Pseudoalteromonas</taxon>
    </lineage>
</organism>
<evidence type="ECO:0000313" key="2">
    <source>
        <dbReference type="Proteomes" id="UP000615755"/>
    </source>
</evidence>
<comment type="caution">
    <text evidence="1">The sequence shown here is derived from an EMBL/GenBank/DDBJ whole genome shotgun (WGS) entry which is preliminary data.</text>
</comment>
<dbReference type="EMBL" id="AQGV01000012">
    <property type="protein sequence ID" value="MBE0368979.1"/>
    <property type="molecule type" value="Genomic_DNA"/>
</dbReference>
<evidence type="ECO:0000313" key="1">
    <source>
        <dbReference type="EMBL" id="MBE0368979.1"/>
    </source>
</evidence>
<sequence>MYNRSRFMSIRGVCNVDQGYLALHTPNELFSEGVRATFDG</sequence>
<accession>A0ABR9EDE5</accession>
<keyword evidence="2" id="KW-1185">Reference proteome</keyword>
<gene>
    <name evidence="1" type="ORF">PAUR_a2729</name>
</gene>
<dbReference type="Proteomes" id="UP000615755">
    <property type="component" value="Unassembled WGS sequence"/>
</dbReference>
<name>A0ABR9EDE5_9GAMM</name>
<reference evidence="1 2" key="1">
    <citation type="submission" date="2015-03" db="EMBL/GenBank/DDBJ databases">
        <title>Genome sequence of Pseudoalteromonas aurantia.</title>
        <authorList>
            <person name="Xie B.-B."/>
            <person name="Rong J.-C."/>
            <person name="Qin Q.-L."/>
            <person name="Zhang Y.-Z."/>
        </authorList>
    </citation>
    <scope>NUCLEOTIDE SEQUENCE [LARGE SCALE GENOMIC DNA]</scope>
    <source>
        <strain evidence="1 2">208</strain>
    </source>
</reference>